<evidence type="ECO:0000313" key="2">
    <source>
        <dbReference type="Proteomes" id="UP001219585"/>
    </source>
</evidence>
<proteinExistence type="predicted"/>
<name>A0AAJ5RR99_9BACI</name>
<dbReference type="EMBL" id="CP113527">
    <property type="protein sequence ID" value="WDV06154.1"/>
    <property type="molecule type" value="Genomic_DNA"/>
</dbReference>
<evidence type="ECO:0000313" key="1">
    <source>
        <dbReference type="EMBL" id="WDV06154.1"/>
    </source>
</evidence>
<reference evidence="1" key="1">
    <citation type="submission" date="2022-11" db="EMBL/GenBank/DDBJ databases">
        <title>Lysinibacillus irui.</title>
        <authorList>
            <person name="Akintayo S.O."/>
        </authorList>
    </citation>
    <scope>NUCLEOTIDE SEQUENCE</scope>
    <source>
        <strain evidence="1">IRB4-01</strain>
    </source>
</reference>
<dbReference type="AlphaFoldDB" id="A0AAJ5RR99"/>
<dbReference type="KEGG" id="liu:OU989_18110"/>
<organism evidence="1 2">
    <name type="scientific">Lysinibacillus irui</name>
    <dbReference type="NCBI Taxonomy" id="2998077"/>
    <lineage>
        <taxon>Bacteria</taxon>
        <taxon>Bacillati</taxon>
        <taxon>Bacillota</taxon>
        <taxon>Bacilli</taxon>
        <taxon>Bacillales</taxon>
        <taxon>Bacillaceae</taxon>
        <taxon>Lysinibacillus</taxon>
    </lineage>
</organism>
<sequence length="347" mass="40135">MIDTVKFDIPLKLTDDEINNANWSRNNKTKYVDNGETFVSFKHYDNEYIGCPRIKYVCKKSDPNYFKLSVEVSLPKLRYGTNFYEVDDNELIFTLGLLKMYISRQLSVVISRMPPVDSWKVTKLHICKNLNVGAKVNAYLKAASNTTLRQHKLNVYMKKGGNQVQSVIWQAKTRKEKLYDKKEEVLENNSMHENYEKLIPFLNGVIRYEVELNNNEIRKLQGTKNTTELLSSATILPVLNRYLRRLGITNSYQTTELAQTIEYIEKLNISTNSKSSLIAFATRKSLLGTNAKEAYSESGFKKIKSQFSNLIESELEIVKDASIPDLVVSEFDFTKFKNGKRRFQCYN</sequence>
<protein>
    <submittedName>
        <fullName evidence="1">Uncharacterized protein</fullName>
    </submittedName>
</protein>
<accession>A0AAJ5RR99</accession>
<gene>
    <name evidence="1" type="ORF">OU989_18110</name>
</gene>
<dbReference type="RefSeq" id="WP_274794342.1">
    <property type="nucleotide sequence ID" value="NZ_CP113527.1"/>
</dbReference>
<dbReference type="Proteomes" id="UP001219585">
    <property type="component" value="Chromosome"/>
</dbReference>